<feature type="transmembrane region" description="Helical" evidence="1">
    <location>
        <begin position="47"/>
        <end position="67"/>
    </location>
</feature>
<reference evidence="2 3" key="1">
    <citation type="journal article" date="2020" name="BMC Genomics">
        <title>Intraspecific diversification of the crop wild relative Brassica cretica Lam. using demographic model selection.</title>
        <authorList>
            <person name="Kioukis A."/>
            <person name="Michalopoulou V.A."/>
            <person name="Briers L."/>
            <person name="Pirintsos S."/>
            <person name="Studholme D.J."/>
            <person name="Pavlidis P."/>
            <person name="Sarris P.F."/>
        </authorList>
    </citation>
    <scope>NUCLEOTIDE SEQUENCE [LARGE SCALE GENOMIC DNA]</scope>
    <source>
        <strain evidence="3">cv. PFS-1207/04</strain>
    </source>
</reference>
<evidence type="ECO:0000256" key="1">
    <source>
        <dbReference type="SAM" id="Phobius"/>
    </source>
</evidence>
<dbReference type="Pfam" id="PF05514">
    <property type="entry name" value="HR_lesion"/>
    <property type="match status" value="1"/>
</dbReference>
<evidence type="ECO:0000313" key="3">
    <source>
        <dbReference type="Proteomes" id="UP000266723"/>
    </source>
</evidence>
<keyword evidence="3" id="KW-1185">Reference proteome</keyword>
<dbReference type="InterPro" id="IPR008637">
    <property type="entry name" value="HR_lesion"/>
</dbReference>
<keyword evidence="1" id="KW-1133">Transmembrane helix</keyword>
<organism evidence="2 3">
    <name type="scientific">Brassica cretica</name>
    <name type="common">Mustard</name>
    <dbReference type="NCBI Taxonomy" id="69181"/>
    <lineage>
        <taxon>Eukaryota</taxon>
        <taxon>Viridiplantae</taxon>
        <taxon>Streptophyta</taxon>
        <taxon>Embryophyta</taxon>
        <taxon>Tracheophyta</taxon>
        <taxon>Spermatophyta</taxon>
        <taxon>Magnoliopsida</taxon>
        <taxon>eudicotyledons</taxon>
        <taxon>Gunneridae</taxon>
        <taxon>Pentapetalae</taxon>
        <taxon>rosids</taxon>
        <taxon>malvids</taxon>
        <taxon>Brassicales</taxon>
        <taxon>Brassicaceae</taxon>
        <taxon>Brassiceae</taxon>
        <taxon>Brassica</taxon>
    </lineage>
</organism>
<dbReference type="PANTHER" id="PTHR31474:SF4">
    <property type="entry name" value="NICOTIANA LESION-INDUCING LIKE"/>
    <property type="match status" value="1"/>
</dbReference>
<protein>
    <submittedName>
        <fullName evidence="2">Uncharacterized protein</fullName>
    </submittedName>
</protein>
<evidence type="ECO:0000313" key="2">
    <source>
        <dbReference type="EMBL" id="KAF3564807.1"/>
    </source>
</evidence>
<gene>
    <name evidence="2" type="ORF">DY000_02013289</name>
</gene>
<keyword evidence="1" id="KW-0472">Membrane</keyword>
<proteinExistence type="predicted"/>
<dbReference type="PANTHER" id="PTHR31474">
    <property type="entry name" value="HR-LIKE LESION-INDUCER"/>
    <property type="match status" value="1"/>
</dbReference>
<keyword evidence="1" id="KW-0812">Transmembrane</keyword>
<dbReference type="Proteomes" id="UP000266723">
    <property type="component" value="Unassembled WGS sequence"/>
</dbReference>
<accession>A0ABQ7CXJ2</accession>
<name>A0ABQ7CXJ2_BRACR</name>
<comment type="caution">
    <text evidence="2">The sequence shown here is derived from an EMBL/GenBank/DDBJ whole genome shotgun (WGS) entry which is preliminary data.</text>
</comment>
<sequence>MIIAGFLRFSGFGDDGGPAAKELALKLNLAKANLSSRLWVTLSNIEVRQASVTIVSLIAIGGVIFVIRKIFVSTFSIVSPILYDIYNNGPEDRYFSPFWIELFKDENNAALQLQIFRSYKA</sequence>
<dbReference type="EMBL" id="QGKV02000759">
    <property type="protein sequence ID" value="KAF3564807.1"/>
    <property type="molecule type" value="Genomic_DNA"/>
</dbReference>